<reference evidence="1" key="1">
    <citation type="submission" date="2024-07" db="EMBL/GenBank/DDBJ databases">
        <title>Metagenome and Metagenome-Assembled Genomes of Archaea from a hot spring from the geothermal field of Los Azufres, Mexico.</title>
        <authorList>
            <person name="Marin-Paredes R."/>
            <person name="Martinez-Romero E."/>
            <person name="Servin-Garciduenas L.E."/>
        </authorList>
    </citation>
    <scope>NUCLEOTIDE SEQUENCE</scope>
</reference>
<comment type="caution">
    <text evidence="1">The sequence shown here is derived from an EMBL/GenBank/DDBJ whole genome shotgun (WGS) entry which is preliminary data.</text>
</comment>
<accession>A0ACC6UZ53</accession>
<evidence type="ECO:0000313" key="1">
    <source>
        <dbReference type="EMBL" id="MFB6489655.1"/>
    </source>
</evidence>
<evidence type="ECO:0000313" key="2">
    <source>
        <dbReference type="Proteomes" id="UP000033636"/>
    </source>
</evidence>
<protein>
    <submittedName>
        <fullName evidence="1">Uncharacterized protein</fullName>
    </submittedName>
</protein>
<proteinExistence type="predicted"/>
<dbReference type="EMBL" id="JZWT02000001">
    <property type="protein sequence ID" value="MFB6489655.1"/>
    <property type="molecule type" value="Genomic_DNA"/>
</dbReference>
<name>A0ACC6UZ53_9CREN</name>
<sequence>MVKVEPVLIPAKQPLPDLRGGVGTPYIVYDARRDAYWFLFTGWSDPTGSKREGYAAPIDEALNVDLGKLRKILPSDFPAPAGYTNNAVRGLYNEARDEFLVTSTHGEDAYIAAFGADWSLKGHKILIKGFRKDSGLPIRPTGAYGNIRDALAVAPIGDSSAIGIFALRNVDELGELAVEDWGELGRWGAGNDVIDFTLMPRLQVFVEVDTPSRWVLQTYIGPSLDEVALSDLRNIALLEASLMPLLGLDDSFTQVGHPHYTTLPDGRPKLLLASFRDTWTRRPDTGREGYTHEIWAVYVDEAIFDPRSYGELRGRFQGAESKWYYVPGAERLYVAVDGEAELVQRLDLRDEVEETVELSKGINVVERPVTWVKIRAKAPVKATIKAVMR</sequence>
<organism evidence="1 2">
    <name type="scientific">Thermoproteus sp. AZ2</name>
    <dbReference type="NCBI Taxonomy" id="1609232"/>
    <lineage>
        <taxon>Archaea</taxon>
        <taxon>Thermoproteota</taxon>
        <taxon>Thermoprotei</taxon>
        <taxon>Thermoproteales</taxon>
        <taxon>Thermoproteaceae</taxon>
        <taxon>Thermoproteus</taxon>
    </lineage>
</organism>
<dbReference type="Proteomes" id="UP000033636">
    <property type="component" value="Unassembled WGS sequence"/>
</dbReference>
<gene>
    <name evidence="1" type="ORF">TU35_000145</name>
</gene>